<dbReference type="EMBL" id="AAPJ01000002">
    <property type="protein sequence ID" value="EAS50689.1"/>
    <property type="molecule type" value="Genomic_DNA"/>
</dbReference>
<dbReference type="GO" id="GO:0006355">
    <property type="term" value="P:regulation of DNA-templated transcription"/>
    <property type="evidence" value="ECO:0007669"/>
    <property type="project" value="InterPro"/>
</dbReference>
<evidence type="ECO:0000313" key="22">
    <source>
        <dbReference type="Proteomes" id="UP000000321"/>
    </source>
</evidence>
<dbReference type="SMART" id="SM00382">
    <property type="entry name" value="AAA"/>
    <property type="match status" value="1"/>
</dbReference>
<dbReference type="Gene3D" id="3.40.50.300">
    <property type="entry name" value="P-loop containing nucleotide triphosphate hydrolases"/>
    <property type="match status" value="1"/>
</dbReference>
<keyword evidence="11" id="KW-0010">Activator</keyword>
<dbReference type="PROSITE" id="PS00676">
    <property type="entry name" value="SIGMA54_INTERACT_2"/>
    <property type="match status" value="1"/>
</dbReference>
<dbReference type="HOGENOM" id="CLU_000445_0_6_5"/>
<dbReference type="Pfam" id="PF25601">
    <property type="entry name" value="AAA_lid_14"/>
    <property type="match status" value="1"/>
</dbReference>
<evidence type="ECO:0000256" key="17">
    <source>
        <dbReference type="PROSITE-ProRule" id="PRU00169"/>
    </source>
</evidence>
<keyword evidence="9" id="KW-0805">Transcription regulation</keyword>
<evidence type="ECO:0000256" key="11">
    <source>
        <dbReference type="ARBA" id="ARBA00023159"/>
    </source>
</evidence>
<dbReference type="SUPFAM" id="SSF52172">
    <property type="entry name" value="CheY-like"/>
    <property type="match status" value="1"/>
</dbReference>
<evidence type="ECO:0000256" key="18">
    <source>
        <dbReference type="SAM" id="MobiDB-lite"/>
    </source>
</evidence>
<evidence type="ECO:0000256" key="9">
    <source>
        <dbReference type="ARBA" id="ARBA00023015"/>
    </source>
</evidence>
<gene>
    <name evidence="21" type="ORF">SI859A1_00812</name>
</gene>
<dbReference type="InterPro" id="IPR025943">
    <property type="entry name" value="Sigma_54_int_dom_ATP-bd_2"/>
</dbReference>
<dbReference type="BioCyc" id="AURANTIMONAS:SI859A1_00812-MONOMER"/>
<dbReference type="GO" id="GO:0005737">
    <property type="term" value="C:cytoplasm"/>
    <property type="evidence" value="ECO:0007669"/>
    <property type="project" value="UniProtKB-SubCell"/>
</dbReference>
<protein>
    <recommendedName>
        <fullName evidence="2">DNA-binding transcriptional regulator NtrC</fullName>
    </recommendedName>
    <alternativeName>
        <fullName evidence="14">Nitrogen regulation protein NR(I)</fullName>
    </alternativeName>
    <alternativeName>
        <fullName evidence="15">Nitrogen regulator I</fullName>
    </alternativeName>
</protein>
<dbReference type="InterPro" id="IPR002197">
    <property type="entry name" value="HTH_Fis"/>
</dbReference>
<keyword evidence="12" id="KW-0804">Transcription</keyword>
<dbReference type="RefSeq" id="WP_009208679.1">
    <property type="nucleotide sequence ID" value="NZ_BBWP01000048.1"/>
</dbReference>
<proteinExistence type="predicted"/>
<evidence type="ECO:0000256" key="8">
    <source>
        <dbReference type="ARBA" id="ARBA00023012"/>
    </source>
</evidence>
<keyword evidence="8" id="KW-0902">Two-component regulatory system</keyword>
<dbReference type="Pfam" id="PF00158">
    <property type="entry name" value="Sigma54_activat"/>
    <property type="match status" value="1"/>
</dbReference>
<keyword evidence="10" id="KW-0238">DNA-binding</keyword>
<evidence type="ECO:0000259" key="20">
    <source>
        <dbReference type="PROSITE" id="PS50110"/>
    </source>
</evidence>
<dbReference type="PROSITE" id="PS50110">
    <property type="entry name" value="RESPONSE_REGULATORY"/>
    <property type="match status" value="1"/>
</dbReference>
<keyword evidence="5 17" id="KW-0597">Phosphoprotein</keyword>
<evidence type="ECO:0000256" key="12">
    <source>
        <dbReference type="ARBA" id="ARBA00023163"/>
    </source>
</evidence>
<feature type="domain" description="Sigma-54 factor interaction" evidence="19">
    <location>
        <begin position="146"/>
        <end position="372"/>
    </location>
</feature>
<dbReference type="SUPFAM" id="SSF46689">
    <property type="entry name" value="Homeodomain-like"/>
    <property type="match status" value="1"/>
</dbReference>
<dbReference type="SMART" id="SM00448">
    <property type="entry name" value="REC"/>
    <property type="match status" value="1"/>
</dbReference>
<evidence type="ECO:0000256" key="16">
    <source>
        <dbReference type="ARBA" id="ARBA00043886"/>
    </source>
</evidence>
<comment type="caution">
    <text evidence="21">The sequence shown here is derived from an EMBL/GenBank/DDBJ whole genome shotgun (WGS) entry which is preliminary data.</text>
</comment>
<evidence type="ECO:0000256" key="6">
    <source>
        <dbReference type="ARBA" id="ARBA00022741"/>
    </source>
</evidence>
<dbReference type="PROSITE" id="PS00675">
    <property type="entry name" value="SIGMA54_INTERACT_1"/>
    <property type="match status" value="1"/>
</dbReference>
<evidence type="ECO:0000256" key="4">
    <source>
        <dbReference type="ARBA" id="ARBA00022491"/>
    </source>
</evidence>
<comment type="subcellular location">
    <subcellularLocation>
        <location evidence="1">Cytoplasm</location>
    </subcellularLocation>
</comment>
<dbReference type="PROSITE" id="PS50045">
    <property type="entry name" value="SIGMA54_INTERACT_4"/>
    <property type="match status" value="1"/>
</dbReference>
<dbReference type="Gene3D" id="1.10.10.60">
    <property type="entry name" value="Homeodomain-like"/>
    <property type="match status" value="1"/>
</dbReference>
<comment type="function">
    <text evidence="16">Member of the two-component regulatory system NtrB/NtrC, which controls expression of the nitrogen-regulated (ntr) genes in response to nitrogen limitation. Phosphorylated NtrC binds directly to DNA and stimulates the formation of open promoter-sigma54-RNA polymerase complexes.</text>
</comment>
<evidence type="ECO:0000256" key="2">
    <source>
        <dbReference type="ARBA" id="ARBA00019059"/>
    </source>
</evidence>
<feature type="domain" description="Response regulatory" evidence="20">
    <location>
        <begin position="4"/>
        <end position="121"/>
    </location>
</feature>
<dbReference type="InterPro" id="IPR001789">
    <property type="entry name" value="Sig_transdc_resp-reg_receiver"/>
</dbReference>
<dbReference type="CDD" id="cd00009">
    <property type="entry name" value="AAA"/>
    <property type="match status" value="1"/>
</dbReference>
<dbReference type="InterPro" id="IPR058031">
    <property type="entry name" value="AAA_lid_NorR"/>
</dbReference>
<dbReference type="PRINTS" id="PR01590">
    <property type="entry name" value="HTHFIS"/>
</dbReference>
<dbReference type="InterPro" id="IPR002078">
    <property type="entry name" value="Sigma_54_int"/>
</dbReference>
<evidence type="ECO:0000256" key="13">
    <source>
        <dbReference type="ARBA" id="ARBA00023231"/>
    </source>
</evidence>
<reference evidence="21 22" key="1">
    <citation type="journal article" date="2008" name="Appl. Environ. Microbiol.">
        <title>Genomic insights into Mn(II) oxidation by the marine alphaproteobacterium Aurantimonas sp. strain SI85-9A1.</title>
        <authorList>
            <person name="Dick G.J."/>
            <person name="Podell S."/>
            <person name="Johnson H.A."/>
            <person name="Rivera-Espinoza Y."/>
            <person name="Bernier-Latmani R."/>
            <person name="McCarthy J.K."/>
            <person name="Torpey J.W."/>
            <person name="Clement B.G."/>
            <person name="Gaasterland T."/>
            <person name="Tebo B.M."/>
        </authorList>
    </citation>
    <scope>NUCLEOTIDE SEQUENCE [LARGE SCALE GENOMIC DNA]</scope>
    <source>
        <strain evidence="21 22">SI85-9A1</strain>
    </source>
</reference>
<dbReference type="InterPro" id="IPR011006">
    <property type="entry name" value="CheY-like_superfamily"/>
</dbReference>
<dbReference type="AlphaFoldDB" id="Q1YK34"/>
<dbReference type="GO" id="GO:0000160">
    <property type="term" value="P:phosphorelay signal transduction system"/>
    <property type="evidence" value="ECO:0007669"/>
    <property type="project" value="UniProtKB-KW"/>
</dbReference>
<keyword evidence="6" id="KW-0547">Nucleotide-binding</keyword>
<dbReference type="InterPro" id="IPR003593">
    <property type="entry name" value="AAA+_ATPase"/>
</dbReference>
<dbReference type="Gene3D" id="3.40.50.2300">
    <property type="match status" value="1"/>
</dbReference>
<dbReference type="PANTHER" id="PTHR32071">
    <property type="entry name" value="TRANSCRIPTIONAL REGULATORY PROTEIN"/>
    <property type="match status" value="1"/>
</dbReference>
<dbReference type="Pfam" id="PF00072">
    <property type="entry name" value="Response_reg"/>
    <property type="match status" value="1"/>
</dbReference>
<dbReference type="InterPro" id="IPR009057">
    <property type="entry name" value="Homeodomain-like_sf"/>
</dbReference>
<keyword evidence="3" id="KW-0963">Cytoplasm</keyword>
<keyword evidence="13" id="KW-0535">Nitrogen fixation</keyword>
<dbReference type="Proteomes" id="UP000000321">
    <property type="component" value="Unassembled WGS sequence"/>
</dbReference>
<dbReference type="Pfam" id="PF02954">
    <property type="entry name" value="HTH_8"/>
    <property type="match status" value="1"/>
</dbReference>
<dbReference type="SUPFAM" id="SSF52540">
    <property type="entry name" value="P-loop containing nucleoside triphosphate hydrolases"/>
    <property type="match status" value="1"/>
</dbReference>
<feature type="region of interest" description="Disordered" evidence="18">
    <location>
        <begin position="405"/>
        <end position="432"/>
    </location>
</feature>
<accession>Q1YK34</accession>
<organism evidence="21 22">
    <name type="scientific">Aurantimonas manganoxydans (strain ATCC BAA-1229 / DSM 21871 / SI85-9A1)</name>
    <dbReference type="NCBI Taxonomy" id="287752"/>
    <lineage>
        <taxon>Bacteria</taxon>
        <taxon>Pseudomonadati</taxon>
        <taxon>Pseudomonadota</taxon>
        <taxon>Alphaproteobacteria</taxon>
        <taxon>Hyphomicrobiales</taxon>
        <taxon>Aurantimonadaceae</taxon>
        <taxon>Aurantimonas</taxon>
    </lineage>
</organism>
<evidence type="ECO:0000256" key="7">
    <source>
        <dbReference type="ARBA" id="ARBA00022840"/>
    </source>
</evidence>
<sequence>MNRVVLIVDDDPIQRRLVEAQIDRMGLRPLTCDGGLAALRALDAHQPGEISAIVLDLMMPDKGGSEVMAEMRRRHLDIPVIVQTGKGSIDTVVEAMRAGAFDFIVKPVSPDKLKSVIDSALKMRGAATRRTTSKARAVRLDQGDASPALRPVLAAAAKAARSGIPVLISGETGVGKEWLASAIQAGGDRAKAPFVKVNCGALPGDLVESILFGHAKGAFTDAGQPHEGKFAEANGGTLLLDEVGELSASAQVKLLRVLQDGVIDPVGGRQAVKTDVRIISATNRDLAAGVTAGRFREDLYYRLNAFELTVPPLRERRSEIAKLARRFVDRYVAMEPQSPVRHLAADAIALLQRYDWPGNIRQLENAIHRAVVLGESESLTAADFPQIAALIAAGPAEAEVADAHAASHAGHGTRAPGDTAPAANGHGRGEPADFAVRDQNGEVRRVEEVEADLIRLAHAQYHGRMSEIARRLGIGRSTLYRKMREYKIDAD</sequence>
<evidence type="ECO:0000256" key="14">
    <source>
        <dbReference type="ARBA" id="ARBA00029881"/>
    </source>
</evidence>
<dbReference type="OrthoDB" id="9802388at2"/>
<evidence type="ECO:0000256" key="1">
    <source>
        <dbReference type="ARBA" id="ARBA00004496"/>
    </source>
</evidence>
<dbReference type="GO" id="GO:0005524">
    <property type="term" value="F:ATP binding"/>
    <property type="evidence" value="ECO:0007669"/>
    <property type="project" value="UniProtKB-KW"/>
</dbReference>
<dbReference type="Gene3D" id="1.10.8.60">
    <property type="match status" value="1"/>
</dbReference>
<name>Q1YK34_AURMS</name>
<evidence type="ECO:0000256" key="3">
    <source>
        <dbReference type="ARBA" id="ARBA00022490"/>
    </source>
</evidence>
<dbReference type="InterPro" id="IPR025662">
    <property type="entry name" value="Sigma_54_int_dom_ATP-bd_1"/>
</dbReference>
<feature type="modified residue" description="4-aspartylphosphate" evidence="17">
    <location>
        <position position="56"/>
    </location>
</feature>
<evidence type="ECO:0000259" key="19">
    <source>
        <dbReference type="PROSITE" id="PS50045"/>
    </source>
</evidence>
<dbReference type="PANTHER" id="PTHR32071:SF95">
    <property type="entry name" value="DNA-BINDING TRANSCRIPTIONAL REGULATOR NTRC"/>
    <property type="match status" value="1"/>
</dbReference>
<keyword evidence="7" id="KW-0067">ATP-binding</keyword>
<evidence type="ECO:0000313" key="21">
    <source>
        <dbReference type="EMBL" id="EAS50689.1"/>
    </source>
</evidence>
<keyword evidence="4" id="KW-0678">Repressor</keyword>
<keyword evidence="22" id="KW-1185">Reference proteome</keyword>
<evidence type="ECO:0000256" key="10">
    <source>
        <dbReference type="ARBA" id="ARBA00023125"/>
    </source>
</evidence>
<dbReference type="FunFam" id="3.40.50.300:FF:000006">
    <property type="entry name" value="DNA-binding transcriptional regulator NtrC"/>
    <property type="match status" value="1"/>
</dbReference>
<dbReference type="InterPro" id="IPR027417">
    <property type="entry name" value="P-loop_NTPase"/>
</dbReference>
<dbReference type="InterPro" id="IPR025944">
    <property type="entry name" value="Sigma_54_int_dom_CS"/>
</dbReference>
<evidence type="ECO:0000256" key="5">
    <source>
        <dbReference type="ARBA" id="ARBA00022553"/>
    </source>
</evidence>
<feature type="compositionally biased region" description="Low complexity" evidence="18">
    <location>
        <begin position="405"/>
        <end position="415"/>
    </location>
</feature>
<dbReference type="GO" id="GO:0043565">
    <property type="term" value="F:sequence-specific DNA binding"/>
    <property type="evidence" value="ECO:0007669"/>
    <property type="project" value="InterPro"/>
</dbReference>
<dbReference type="PROSITE" id="PS00688">
    <property type="entry name" value="SIGMA54_INTERACT_3"/>
    <property type="match status" value="1"/>
</dbReference>
<evidence type="ECO:0000256" key="15">
    <source>
        <dbReference type="ARBA" id="ARBA00031910"/>
    </source>
</evidence>